<evidence type="ECO:0000256" key="2">
    <source>
        <dbReference type="ARBA" id="ARBA00023002"/>
    </source>
</evidence>
<dbReference type="InterPro" id="IPR002347">
    <property type="entry name" value="SDR_fam"/>
</dbReference>
<dbReference type="PRINTS" id="PR00081">
    <property type="entry name" value="GDHRDH"/>
</dbReference>
<comment type="caution">
    <text evidence="4">The sequence shown here is derived from an EMBL/GenBank/DDBJ whole genome shotgun (WGS) entry which is preliminary data.</text>
</comment>
<evidence type="ECO:0000256" key="1">
    <source>
        <dbReference type="ARBA" id="ARBA00006484"/>
    </source>
</evidence>
<dbReference type="EMBL" id="JAVDWE010000002">
    <property type="protein sequence ID" value="MDR7093224.1"/>
    <property type="molecule type" value="Genomic_DNA"/>
</dbReference>
<feature type="domain" description="Ketoreductase" evidence="3">
    <location>
        <begin position="14"/>
        <end position="194"/>
    </location>
</feature>
<dbReference type="Gene3D" id="3.40.50.720">
    <property type="entry name" value="NAD(P)-binding Rossmann-like Domain"/>
    <property type="match status" value="1"/>
</dbReference>
<dbReference type="Pfam" id="PF13561">
    <property type="entry name" value="adh_short_C2"/>
    <property type="match status" value="1"/>
</dbReference>
<gene>
    <name evidence="4" type="ORF">J2X09_000956</name>
</gene>
<keyword evidence="2" id="KW-0560">Oxidoreductase</keyword>
<reference evidence="4 5" key="1">
    <citation type="submission" date="2023-07" db="EMBL/GenBank/DDBJ databases">
        <title>Sorghum-associated microbial communities from plants grown in Nebraska, USA.</title>
        <authorList>
            <person name="Schachtman D."/>
        </authorList>
    </citation>
    <scope>NUCLEOTIDE SEQUENCE [LARGE SCALE GENOMIC DNA]</scope>
    <source>
        <strain evidence="4 5">BE240</strain>
    </source>
</reference>
<organism evidence="4 5">
    <name type="scientific">Hydrogenophaga laconesensis</name>
    <dbReference type="NCBI Taxonomy" id="1805971"/>
    <lineage>
        <taxon>Bacteria</taxon>
        <taxon>Pseudomonadati</taxon>
        <taxon>Pseudomonadota</taxon>
        <taxon>Betaproteobacteria</taxon>
        <taxon>Burkholderiales</taxon>
        <taxon>Comamonadaceae</taxon>
        <taxon>Hydrogenophaga</taxon>
    </lineage>
</organism>
<evidence type="ECO:0000313" key="4">
    <source>
        <dbReference type="EMBL" id="MDR7093224.1"/>
    </source>
</evidence>
<keyword evidence="5" id="KW-1185">Reference proteome</keyword>
<dbReference type="InterPro" id="IPR020904">
    <property type="entry name" value="Sc_DH/Rdtase_CS"/>
</dbReference>
<protein>
    <submittedName>
        <fullName evidence="4">NAD(P)-dependent dehydrogenase (Short-subunit alcohol dehydrogenase family)</fullName>
    </submittedName>
</protein>
<evidence type="ECO:0000259" key="3">
    <source>
        <dbReference type="SMART" id="SM00822"/>
    </source>
</evidence>
<accession>A0ABU1V6Y9</accession>
<dbReference type="InterPro" id="IPR057326">
    <property type="entry name" value="KR_dom"/>
</dbReference>
<dbReference type="NCBIfam" id="NF005559">
    <property type="entry name" value="PRK07231.1"/>
    <property type="match status" value="1"/>
</dbReference>
<dbReference type="SUPFAM" id="SSF51735">
    <property type="entry name" value="NAD(P)-binding Rossmann-fold domains"/>
    <property type="match status" value="1"/>
</dbReference>
<dbReference type="PANTHER" id="PTHR42760">
    <property type="entry name" value="SHORT-CHAIN DEHYDROGENASES/REDUCTASES FAMILY MEMBER"/>
    <property type="match status" value="1"/>
</dbReference>
<comment type="similarity">
    <text evidence="1">Belongs to the short-chain dehydrogenases/reductases (SDR) family.</text>
</comment>
<dbReference type="PANTHER" id="PTHR42760:SF133">
    <property type="entry name" value="3-OXOACYL-[ACYL-CARRIER-PROTEIN] REDUCTASE"/>
    <property type="match status" value="1"/>
</dbReference>
<sequence>MTAEASGRGVLDGRVALITGAAQGLGASFASALSAQGACVALVDLSDTQGACERIRLSGGRAIALRADVTRRDEVQAAVNATVQAFGGLDILVNNAALSAALRLCRMSDITSEQWDQVMAVNVRGTFECMKAAVPLMAERSYGKIVNIASGTAIKGTPGLLHYVASKGAVISMTRAAARELGAQGIRVNCLAPGLTRSEGVVAHPDWSGEAARSASLVSRALQRDGQPQDLLGSMVFLCSSASDFITGQTLVVDGGSAMV</sequence>
<dbReference type="RefSeq" id="WP_310307590.1">
    <property type="nucleotide sequence ID" value="NZ_JAVDWE010000002.1"/>
</dbReference>
<dbReference type="Proteomes" id="UP001265550">
    <property type="component" value="Unassembled WGS sequence"/>
</dbReference>
<evidence type="ECO:0000313" key="5">
    <source>
        <dbReference type="Proteomes" id="UP001265550"/>
    </source>
</evidence>
<dbReference type="SMART" id="SM00822">
    <property type="entry name" value="PKS_KR"/>
    <property type="match status" value="1"/>
</dbReference>
<dbReference type="PRINTS" id="PR00080">
    <property type="entry name" value="SDRFAMILY"/>
</dbReference>
<dbReference type="CDD" id="cd05233">
    <property type="entry name" value="SDR_c"/>
    <property type="match status" value="1"/>
</dbReference>
<dbReference type="InterPro" id="IPR036291">
    <property type="entry name" value="NAD(P)-bd_dom_sf"/>
</dbReference>
<proteinExistence type="inferred from homology"/>
<dbReference type="PROSITE" id="PS00061">
    <property type="entry name" value="ADH_SHORT"/>
    <property type="match status" value="1"/>
</dbReference>
<name>A0ABU1V6Y9_9BURK</name>